<dbReference type="PANTHER" id="PTHR45774:SF3">
    <property type="entry name" value="BTB (POZ) DOMAIN-CONTAINING 2B-RELATED"/>
    <property type="match status" value="1"/>
</dbReference>
<dbReference type="Gene3D" id="3.30.710.10">
    <property type="entry name" value="Potassium Channel Kv1.1, Chain A"/>
    <property type="match status" value="1"/>
</dbReference>
<dbReference type="InterPro" id="IPR038648">
    <property type="entry name" value="PHR_sf"/>
</dbReference>
<evidence type="ECO:0000313" key="5">
    <source>
        <dbReference type="EMBL" id="KAB7497218.1"/>
    </source>
</evidence>
<feature type="compositionally biased region" description="Polar residues" evidence="3">
    <location>
        <begin position="671"/>
        <end position="687"/>
    </location>
</feature>
<dbReference type="InterPro" id="IPR011705">
    <property type="entry name" value="BACK"/>
</dbReference>
<feature type="compositionally biased region" description="Low complexity" evidence="3">
    <location>
        <begin position="815"/>
        <end position="864"/>
    </location>
</feature>
<evidence type="ECO:0000313" key="6">
    <source>
        <dbReference type="Proteomes" id="UP000326759"/>
    </source>
</evidence>
<evidence type="ECO:0000256" key="2">
    <source>
        <dbReference type="ARBA" id="ARBA00022490"/>
    </source>
</evidence>
<feature type="region of interest" description="Disordered" evidence="3">
    <location>
        <begin position="431"/>
        <end position="614"/>
    </location>
</feature>
<dbReference type="GO" id="GO:0005829">
    <property type="term" value="C:cytosol"/>
    <property type="evidence" value="ECO:0007669"/>
    <property type="project" value="TreeGrafter"/>
</dbReference>
<dbReference type="Pfam" id="PF00651">
    <property type="entry name" value="BTB"/>
    <property type="match status" value="1"/>
</dbReference>
<dbReference type="AlphaFoldDB" id="A0A5N5STH6"/>
<feature type="compositionally biased region" description="Polar residues" evidence="3">
    <location>
        <begin position="531"/>
        <end position="542"/>
    </location>
</feature>
<evidence type="ECO:0000259" key="4">
    <source>
        <dbReference type="PROSITE" id="PS50097"/>
    </source>
</evidence>
<dbReference type="CDD" id="cd18186">
    <property type="entry name" value="BTB_POZ_ZBTB_KLHL-like"/>
    <property type="match status" value="1"/>
</dbReference>
<dbReference type="Gene3D" id="2.60.120.820">
    <property type="entry name" value="PHR domain"/>
    <property type="match status" value="1"/>
</dbReference>
<dbReference type="OrthoDB" id="45365at2759"/>
<name>A0A5N5STH6_9CRUS</name>
<dbReference type="SMART" id="SM00225">
    <property type="entry name" value="BTB"/>
    <property type="match status" value="1"/>
</dbReference>
<accession>A0A5N5STH6</accession>
<organism evidence="5 6">
    <name type="scientific">Armadillidium nasatum</name>
    <dbReference type="NCBI Taxonomy" id="96803"/>
    <lineage>
        <taxon>Eukaryota</taxon>
        <taxon>Metazoa</taxon>
        <taxon>Ecdysozoa</taxon>
        <taxon>Arthropoda</taxon>
        <taxon>Crustacea</taxon>
        <taxon>Multicrustacea</taxon>
        <taxon>Malacostraca</taxon>
        <taxon>Eumalacostraca</taxon>
        <taxon>Peracarida</taxon>
        <taxon>Isopoda</taxon>
        <taxon>Oniscidea</taxon>
        <taxon>Crinocheta</taxon>
        <taxon>Armadillidiidae</taxon>
        <taxon>Armadillidium</taxon>
    </lineage>
</organism>
<dbReference type="Pfam" id="PF08005">
    <property type="entry name" value="PHR"/>
    <property type="match status" value="1"/>
</dbReference>
<feature type="compositionally biased region" description="Low complexity" evidence="3">
    <location>
        <begin position="790"/>
        <end position="807"/>
    </location>
</feature>
<feature type="domain" description="BTB" evidence="4">
    <location>
        <begin position="15"/>
        <end position="89"/>
    </location>
</feature>
<evidence type="ECO:0000256" key="1">
    <source>
        <dbReference type="ARBA" id="ARBA00004496"/>
    </source>
</evidence>
<feature type="compositionally biased region" description="Basic and acidic residues" evidence="3">
    <location>
        <begin position="431"/>
        <end position="441"/>
    </location>
</feature>
<sequence length="884" mass="98782">MANWSTQAATRGQFADITIRVGEGKDTTTFKAHRLLLATASQPLNKLVTSNNNNGPSGDGVILHVTDIDPESFQHILKYIYTDDLEVCSVSESIALVKMGKKWDLPKLLERTVKYLDSFLNEYEPISEDRKNELCDLVVLSEEQGLELINKKSWSVLMKHVNDVVPCQGFLNMTKDMIRKLLTHPDFKFKNQLVLFEAIRDWGMNQVLQQNLSVNSLQGLIGEFLQYVDFKAINDVDFLDTILPTDVLGKGELIAFFMTRGLEIPRDLAYNNNIRMFKEHELRFRVDKRLRLLGVGFGFLFSNTDMGITVHCQGPWETRQWRDIIQTYCRVTYEKMKTADVRLMFSEPVIIEPNHSYKILVRVSRMSAGSHDCDLWGGAQGFSRVKMPDAEFSFLKAAVDPKKEVEDSDTENKPGMITDLFYELDDESSDKKTFRSLRQDNEIYSPKSPSTPKIKKEETAASPKHKHVNENPFDQSFRNKLESTSDDKDLTNSYTYNRNESEVEDTSPTNSLPKKKKSYAEEASSYYLVNKPSSIRGSSTVPSFLRPRQPSVERSKPAWQIPIRSRTSGTIAASTTTTSRASREPSTNRESSTVRDTGLLSRRPSKYSSNLYDNSPLSKYNYGVSSIKSKFDTTSPSSSYSSRRGYETTTNSNPYSKWSSSTTSRYGTSTLNTSDSPIGNASRSTRYTPKHSDTKYDTPDTTSYSKYGSLSSSSRLGRERAPAPSPSRVLSPPSTYRRNQVTNSTPNSEDTLNRSSGTSSPISTSRYTSSTIGSPRTTSRYGASGISSLGSSRYGTDTSTGTSSSRTSDIKDSETPSSTYSSSRYGASRYGLSSSSNPTSSSTLESRHGSSTLSSTPSYLSSSSRFGTKSPVFSSRFGSSIYRR</sequence>
<feature type="compositionally biased region" description="Low complexity" evidence="3">
    <location>
        <begin position="564"/>
        <end position="580"/>
    </location>
</feature>
<feature type="compositionally biased region" description="Low complexity" evidence="3">
    <location>
        <begin position="633"/>
        <end position="650"/>
    </location>
</feature>
<feature type="compositionally biased region" description="Polar residues" evidence="3">
    <location>
        <begin position="775"/>
        <end position="789"/>
    </location>
</feature>
<dbReference type="PROSITE" id="PS50097">
    <property type="entry name" value="BTB"/>
    <property type="match status" value="1"/>
</dbReference>
<dbReference type="InterPro" id="IPR012983">
    <property type="entry name" value="PHR"/>
</dbReference>
<comment type="subcellular location">
    <subcellularLocation>
        <location evidence="1">Cytoplasm</location>
    </subcellularLocation>
</comment>
<dbReference type="EMBL" id="SEYY01020563">
    <property type="protein sequence ID" value="KAB7497218.1"/>
    <property type="molecule type" value="Genomic_DNA"/>
</dbReference>
<feature type="compositionally biased region" description="Polar residues" evidence="3">
    <location>
        <begin position="865"/>
        <end position="878"/>
    </location>
</feature>
<gene>
    <name evidence="5" type="ORF">Anas_03592</name>
</gene>
<reference evidence="5 6" key="1">
    <citation type="journal article" date="2019" name="PLoS Biol.">
        <title>Sex chromosomes control vertical transmission of feminizing Wolbachia symbionts in an isopod.</title>
        <authorList>
            <person name="Becking T."/>
            <person name="Chebbi M.A."/>
            <person name="Giraud I."/>
            <person name="Moumen B."/>
            <person name="Laverre T."/>
            <person name="Caubet Y."/>
            <person name="Peccoud J."/>
            <person name="Gilbert C."/>
            <person name="Cordaux R."/>
        </authorList>
    </citation>
    <scope>NUCLEOTIDE SEQUENCE [LARGE SCALE GENOMIC DNA]</scope>
    <source>
        <strain evidence="5">ANa2</strain>
        <tissue evidence="5">Whole body excluding digestive tract and cuticle</tissue>
    </source>
</reference>
<dbReference type="InterPro" id="IPR011333">
    <property type="entry name" value="SKP1/BTB/POZ_sf"/>
</dbReference>
<evidence type="ECO:0000256" key="3">
    <source>
        <dbReference type="SAM" id="MobiDB-lite"/>
    </source>
</evidence>
<feature type="compositionally biased region" description="Basic and acidic residues" evidence="3">
    <location>
        <begin position="477"/>
        <end position="490"/>
    </location>
</feature>
<comment type="caution">
    <text evidence="5">The sequence shown here is derived from an EMBL/GenBank/DDBJ whole genome shotgun (WGS) entry which is preliminary data.</text>
</comment>
<feature type="compositionally biased region" description="Low complexity" evidence="3">
    <location>
        <begin position="703"/>
        <end position="715"/>
    </location>
</feature>
<dbReference type="InterPro" id="IPR000210">
    <property type="entry name" value="BTB/POZ_dom"/>
</dbReference>
<keyword evidence="2" id="KW-0963">Cytoplasm</keyword>
<dbReference type="GO" id="GO:0022008">
    <property type="term" value="P:neurogenesis"/>
    <property type="evidence" value="ECO:0007669"/>
    <property type="project" value="TreeGrafter"/>
</dbReference>
<dbReference type="Proteomes" id="UP000326759">
    <property type="component" value="Unassembled WGS sequence"/>
</dbReference>
<dbReference type="Pfam" id="PF07707">
    <property type="entry name" value="BACK"/>
    <property type="match status" value="1"/>
</dbReference>
<feature type="region of interest" description="Disordered" evidence="3">
    <location>
        <begin position="628"/>
        <end position="884"/>
    </location>
</feature>
<keyword evidence="6" id="KW-1185">Reference proteome</keyword>
<dbReference type="SUPFAM" id="SSF54695">
    <property type="entry name" value="POZ domain"/>
    <property type="match status" value="1"/>
</dbReference>
<dbReference type="PANTHER" id="PTHR45774">
    <property type="entry name" value="BTB/POZ DOMAIN-CONTAINING"/>
    <property type="match status" value="1"/>
</dbReference>
<dbReference type="Gene3D" id="1.25.40.420">
    <property type="match status" value="1"/>
</dbReference>
<feature type="compositionally biased region" description="Polar residues" evidence="3">
    <location>
        <begin position="732"/>
        <end position="754"/>
    </location>
</feature>
<feature type="compositionally biased region" description="Low complexity" evidence="3">
    <location>
        <begin position="755"/>
        <end position="774"/>
    </location>
</feature>
<feature type="compositionally biased region" description="Low complexity" evidence="3">
    <location>
        <begin position="659"/>
        <end position="670"/>
    </location>
</feature>
<proteinExistence type="predicted"/>
<protein>
    <recommendedName>
        <fullName evidence="4">BTB domain-containing protein</fullName>
    </recommendedName>
</protein>